<proteinExistence type="predicted"/>
<evidence type="ECO:0000313" key="2">
    <source>
        <dbReference type="EMBL" id="KAJ8336788.1"/>
    </source>
</evidence>
<comment type="caution">
    <text evidence="2">The sequence shown here is derived from an EMBL/GenBank/DDBJ whole genome shotgun (WGS) entry which is preliminary data.</text>
</comment>
<keyword evidence="3" id="KW-1185">Reference proteome</keyword>
<evidence type="ECO:0000313" key="3">
    <source>
        <dbReference type="Proteomes" id="UP001152622"/>
    </source>
</evidence>
<dbReference type="Proteomes" id="UP001152622">
    <property type="component" value="Chromosome 19"/>
</dbReference>
<protein>
    <submittedName>
        <fullName evidence="2">Uncharacterized protein</fullName>
    </submittedName>
</protein>
<gene>
    <name evidence="2" type="ORF">SKAU_G00380080</name>
</gene>
<dbReference type="EMBL" id="JAINUF010000019">
    <property type="protein sequence ID" value="KAJ8336788.1"/>
    <property type="molecule type" value="Genomic_DNA"/>
</dbReference>
<reference evidence="2" key="1">
    <citation type="journal article" date="2023" name="Science">
        <title>Genome structures resolve the early diversification of teleost fishes.</title>
        <authorList>
            <person name="Parey E."/>
            <person name="Louis A."/>
            <person name="Montfort J."/>
            <person name="Bouchez O."/>
            <person name="Roques C."/>
            <person name="Iampietro C."/>
            <person name="Lluch J."/>
            <person name="Castinel A."/>
            <person name="Donnadieu C."/>
            <person name="Desvignes T."/>
            <person name="Floi Bucao C."/>
            <person name="Jouanno E."/>
            <person name="Wen M."/>
            <person name="Mejri S."/>
            <person name="Dirks R."/>
            <person name="Jansen H."/>
            <person name="Henkel C."/>
            <person name="Chen W.J."/>
            <person name="Zahm M."/>
            <person name="Cabau C."/>
            <person name="Klopp C."/>
            <person name="Thompson A.W."/>
            <person name="Robinson-Rechavi M."/>
            <person name="Braasch I."/>
            <person name="Lecointre G."/>
            <person name="Bobe J."/>
            <person name="Postlethwait J.H."/>
            <person name="Berthelot C."/>
            <person name="Roest Crollius H."/>
            <person name="Guiguen Y."/>
        </authorList>
    </citation>
    <scope>NUCLEOTIDE SEQUENCE</scope>
    <source>
        <strain evidence="2">WJC10195</strain>
    </source>
</reference>
<dbReference type="AlphaFoldDB" id="A0A9Q1EDH1"/>
<evidence type="ECO:0000256" key="1">
    <source>
        <dbReference type="SAM" id="MobiDB-lite"/>
    </source>
</evidence>
<name>A0A9Q1EDH1_SYNKA</name>
<sequence length="102" mass="11359">MLLFCGIRGSSCLFPCLSLLHTKWKEQNRLIPEDTQGPYETMPCVSRKLHTASEVASQASHFPVGVRAGRRKRQDGRPGNSLDALTAWRLGQTGICKPEHVK</sequence>
<organism evidence="2 3">
    <name type="scientific">Synaphobranchus kaupii</name>
    <name type="common">Kaup's arrowtooth eel</name>
    <dbReference type="NCBI Taxonomy" id="118154"/>
    <lineage>
        <taxon>Eukaryota</taxon>
        <taxon>Metazoa</taxon>
        <taxon>Chordata</taxon>
        <taxon>Craniata</taxon>
        <taxon>Vertebrata</taxon>
        <taxon>Euteleostomi</taxon>
        <taxon>Actinopterygii</taxon>
        <taxon>Neopterygii</taxon>
        <taxon>Teleostei</taxon>
        <taxon>Anguilliformes</taxon>
        <taxon>Synaphobranchidae</taxon>
        <taxon>Synaphobranchus</taxon>
    </lineage>
</organism>
<feature type="region of interest" description="Disordered" evidence="1">
    <location>
        <begin position="63"/>
        <end position="82"/>
    </location>
</feature>
<accession>A0A9Q1EDH1</accession>